<keyword evidence="1" id="KW-0560">Oxidoreductase</keyword>
<dbReference type="RefSeq" id="WP_341416354.1">
    <property type="nucleotide sequence ID" value="NZ_JBBPCC010000009.1"/>
</dbReference>
<dbReference type="InterPro" id="IPR000683">
    <property type="entry name" value="Gfo/Idh/MocA-like_OxRdtase_N"/>
</dbReference>
<dbReference type="PANTHER" id="PTHR43818">
    <property type="entry name" value="BCDNA.GH03377"/>
    <property type="match status" value="1"/>
</dbReference>
<organism evidence="4 5">
    <name type="scientific">Paenibacillus filicis</name>
    <dbReference type="NCBI Taxonomy" id="669464"/>
    <lineage>
        <taxon>Bacteria</taxon>
        <taxon>Bacillati</taxon>
        <taxon>Bacillota</taxon>
        <taxon>Bacilli</taxon>
        <taxon>Bacillales</taxon>
        <taxon>Paenibacillaceae</taxon>
        <taxon>Paenibacillus</taxon>
    </lineage>
</organism>
<evidence type="ECO:0000256" key="1">
    <source>
        <dbReference type="ARBA" id="ARBA00023002"/>
    </source>
</evidence>
<accession>A0ABU9DND1</accession>
<dbReference type="InterPro" id="IPR055170">
    <property type="entry name" value="GFO_IDH_MocA-like_dom"/>
</dbReference>
<reference evidence="4 5" key="1">
    <citation type="submission" date="2024-04" db="EMBL/GenBank/DDBJ databases">
        <title>draft genome sequnece of Paenibacillus filicis.</title>
        <authorList>
            <person name="Kim D.-U."/>
        </authorList>
    </citation>
    <scope>NUCLEOTIDE SEQUENCE [LARGE SCALE GENOMIC DNA]</scope>
    <source>
        <strain evidence="4 5">KACC14197</strain>
    </source>
</reference>
<dbReference type="SUPFAM" id="SSF51735">
    <property type="entry name" value="NAD(P)-binding Rossmann-fold domains"/>
    <property type="match status" value="1"/>
</dbReference>
<dbReference type="Proteomes" id="UP001469365">
    <property type="component" value="Unassembled WGS sequence"/>
</dbReference>
<gene>
    <name evidence="4" type="ORF">WMW72_15205</name>
</gene>
<protein>
    <submittedName>
        <fullName evidence="4">Gfo/Idh/MocA family oxidoreductase</fullName>
    </submittedName>
</protein>
<comment type="caution">
    <text evidence="4">The sequence shown here is derived from an EMBL/GenBank/DDBJ whole genome shotgun (WGS) entry which is preliminary data.</text>
</comment>
<dbReference type="Pfam" id="PF01408">
    <property type="entry name" value="GFO_IDH_MocA"/>
    <property type="match status" value="1"/>
</dbReference>
<dbReference type="Gene3D" id="3.30.360.10">
    <property type="entry name" value="Dihydrodipicolinate Reductase, domain 2"/>
    <property type="match status" value="1"/>
</dbReference>
<evidence type="ECO:0000259" key="3">
    <source>
        <dbReference type="Pfam" id="PF22725"/>
    </source>
</evidence>
<feature type="domain" description="GFO/IDH/MocA-like oxidoreductase" evidence="3">
    <location>
        <begin position="140"/>
        <end position="286"/>
    </location>
</feature>
<evidence type="ECO:0000259" key="2">
    <source>
        <dbReference type="Pfam" id="PF01408"/>
    </source>
</evidence>
<feature type="domain" description="Gfo/Idh/MocA-like oxidoreductase N-terminal" evidence="2">
    <location>
        <begin position="6"/>
        <end position="132"/>
    </location>
</feature>
<dbReference type="PANTHER" id="PTHR43818:SF11">
    <property type="entry name" value="BCDNA.GH03377"/>
    <property type="match status" value="1"/>
</dbReference>
<dbReference type="InterPro" id="IPR036291">
    <property type="entry name" value="NAD(P)-bd_dom_sf"/>
</dbReference>
<dbReference type="InterPro" id="IPR050463">
    <property type="entry name" value="Gfo/Idh/MocA_oxidrdct_glycsds"/>
</dbReference>
<dbReference type="Pfam" id="PF22725">
    <property type="entry name" value="GFO_IDH_MocA_C3"/>
    <property type="match status" value="1"/>
</dbReference>
<dbReference type="Gene3D" id="3.40.50.720">
    <property type="entry name" value="NAD(P)-binding Rossmann-like Domain"/>
    <property type="match status" value="1"/>
</dbReference>
<proteinExistence type="predicted"/>
<keyword evidence="5" id="KW-1185">Reference proteome</keyword>
<dbReference type="EMBL" id="JBBPCC010000009">
    <property type="protein sequence ID" value="MEK8129253.1"/>
    <property type="molecule type" value="Genomic_DNA"/>
</dbReference>
<evidence type="ECO:0000313" key="4">
    <source>
        <dbReference type="EMBL" id="MEK8129253.1"/>
    </source>
</evidence>
<evidence type="ECO:0000313" key="5">
    <source>
        <dbReference type="Proteomes" id="UP001469365"/>
    </source>
</evidence>
<dbReference type="SUPFAM" id="SSF55347">
    <property type="entry name" value="Glyceraldehyde-3-phosphate dehydrogenase-like, C-terminal domain"/>
    <property type="match status" value="1"/>
</dbReference>
<sequence>MNDKRISVGMVGYKFMGKAHSHAYRDLPMFFPQAVQPRMAAICGRNEESVARAARQFGWESYMTDWRQLLERDDIDLIDINAPSDAHKEIALAAAKAGKHLFCEKPLALTLADSREMLQAAEEAGVKHMIGFNYRFAPAVQLAKKLVEDGRLGRIYHFRAWFLQDWIVDPDFPLVWRLQKEVAGSGSHGDLGAHLIDLAHFLVGDMSEVIGMSETFVKERPLPESMEGLSAKGSKDAPRGEVTVDDATLFLTRFASGALGSFEATRFAPGHRCTNAFEINGSKGSVKFDFERMNELQVYFTDDADDVQGFRRVLATDPAHAYSEAWWPPGHTIGYEHTFIHEMVELMNALEEDRQPVPNFTDGVKCQQVLEAVERSIEERRWVRVEEL</sequence>
<name>A0ABU9DND1_9BACL</name>